<dbReference type="InterPro" id="IPR052020">
    <property type="entry name" value="Cyclic_di-GMP/3'3'-cGAMP_PDE"/>
</dbReference>
<feature type="domain" description="HD-GYP" evidence="1">
    <location>
        <begin position="263"/>
        <end position="458"/>
    </location>
</feature>
<dbReference type="InterPro" id="IPR037522">
    <property type="entry name" value="HD_GYP_dom"/>
</dbReference>
<protein>
    <submittedName>
        <fullName evidence="2">Cyclic di-GMP phosphodiesterase response regulator RpfG</fullName>
        <ecNumber evidence="2">3.1.4.52</ecNumber>
    </submittedName>
</protein>
<sequence>MTNYIPKTTTISQSELILSLTTALDMTEGQPVEHCMRCCWVGMHIGQALQLNEAQLHDLFFTILLKDTGCSSNAARICQLYGADERQLKNRFKTMNTSLSGALSFVLKNAGSNQHWHQRFQTTLDILKNGSTYANEVIHTRCTRGADIARELLFNEDVATSIYNLDEHWNGGGSPHGVSGSDIPLYARIALTSQIIDVFHHSKGMKATIKELRKRAGTWLDPDIVSIAITLLKKERVYKPLLAKSISEQVLSMAPEQANYDISDDYFDRIVAAFGSIIDAKSPFTAGHSERVCIVSDMIAKELGLLEEDRVWVRRAARLHDLGKLGISNTILDKPTQLTSDEWQEMKKHANYTYDILKLITPLERFAYVAASHHEKLDGTGYPNGVTGDDLSLLTRIITTADIFDAITAERPYRAAVPVQKTLTIMHENVGTAIDKHCFEALKRTIAALPVDDELFAHSEVKTSPLL</sequence>
<accession>A0A1R4B0H1</accession>
<dbReference type="CDD" id="cd00077">
    <property type="entry name" value="HDc"/>
    <property type="match status" value="1"/>
</dbReference>
<dbReference type="PROSITE" id="PS51832">
    <property type="entry name" value="HD_GYP"/>
    <property type="match status" value="1"/>
</dbReference>
<dbReference type="SMART" id="SM00471">
    <property type="entry name" value="HDc"/>
    <property type="match status" value="1"/>
</dbReference>
<dbReference type="PANTHER" id="PTHR45228:SF5">
    <property type="entry name" value="CYCLIC DI-GMP PHOSPHODIESTERASE VC_1348-RELATED"/>
    <property type="match status" value="1"/>
</dbReference>
<evidence type="ECO:0000313" key="3">
    <source>
        <dbReference type="Proteomes" id="UP000189475"/>
    </source>
</evidence>
<dbReference type="AlphaFoldDB" id="A0A1R4B0H1"/>
<dbReference type="RefSeq" id="WP_077311697.1">
    <property type="nucleotide sequence ID" value="NZ_AP024887.1"/>
</dbReference>
<evidence type="ECO:0000259" key="1">
    <source>
        <dbReference type="PROSITE" id="PS51832"/>
    </source>
</evidence>
<dbReference type="EMBL" id="FUFT01000001">
    <property type="protein sequence ID" value="SJL82418.1"/>
    <property type="molecule type" value="Genomic_DNA"/>
</dbReference>
<dbReference type="SUPFAM" id="SSF109604">
    <property type="entry name" value="HD-domain/PDEase-like"/>
    <property type="match status" value="2"/>
</dbReference>
<reference evidence="2 3" key="1">
    <citation type="submission" date="2017-02" db="EMBL/GenBank/DDBJ databases">
        <authorList>
            <person name="Peterson S.W."/>
        </authorList>
    </citation>
    <scope>NUCLEOTIDE SEQUENCE [LARGE SCALE GENOMIC DNA]</scope>
    <source>
        <strain evidence="2 3">CECT 9027</strain>
    </source>
</reference>
<dbReference type="EC" id="3.1.4.52" evidence="2"/>
<organism evidence="2 3">
    <name type="scientific">Vibrio palustris</name>
    <dbReference type="NCBI Taxonomy" id="1918946"/>
    <lineage>
        <taxon>Bacteria</taxon>
        <taxon>Pseudomonadati</taxon>
        <taxon>Pseudomonadota</taxon>
        <taxon>Gammaproteobacteria</taxon>
        <taxon>Vibrionales</taxon>
        <taxon>Vibrionaceae</taxon>
        <taxon>Vibrio</taxon>
    </lineage>
</organism>
<proteinExistence type="predicted"/>
<dbReference type="GO" id="GO:0071111">
    <property type="term" value="F:cyclic-guanylate-specific phosphodiesterase activity"/>
    <property type="evidence" value="ECO:0007669"/>
    <property type="project" value="UniProtKB-EC"/>
</dbReference>
<name>A0A1R4B0H1_9VIBR</name>
<dbReference type="Proteomes" id="UP000189475">
    <property type="component" value="Unassembled WGS sequence"/>
</dbReference>
<dbReference type="InterPro" id="IPR003607">
    <property type="entry name" value="HD/PDEase_dom"/>
</dbReference>
<keyword evidence="3" id="KW-1185">Reference proteome</keyword>
<dbReference type="PANTHER" id="PTHR45228">
    <property type="entry name" value="CYCLIC DI-GMP PHOSPHODIESTERASE TM_0186-RELATED"/>
    <property type="match status" value="1"/>
</dbReference>
<dbReference type="STRING" id="1918946.VPAL9027_00343"/>
<dbReference type="OrthoDB" id="9816273at2"/>
<dbReference type="Gene3D" id="1.10.3210.10">
    <property type="entry name" value="Hypothetical protein af1432"/>
    <property type="match status" value="2"/>
</dbReference>
<dbReference type="Pfam" id="PF13487">
    <property type="entry name" value="HD_5"/>
    <property type="match status" value="2"/>
</dbReference>
<evidence type="ECO:0000313" key="2">
    <source>
        <dbReference type="EMBL" id="SJL82418.1"/>
    </source>
</evidence>
<gene>
    <name evidence="2" type="primary">rpfG_1</name>
    <name evidence="2" type="ORF">VPAL9027_00343</name>
</gene>
<keyword evidence="2" id="KW-0378">Hydrolase</keyword>